<dbReference type="RefSeq" id="WP_012518960.1">
    <property type="nucleotide sequence ID" value="NZ_CAKMLI010000005.1"/>
</dbReference>
<accession>A0AAC8XKS4</accession>
<dbReference type="SUPFAM" id="SSF54523">
    <property type="entry name" value="Pili subunits"/>
    <property type="match status" value="1"/>
</dbReference>
<keyword evidence="1" id="KW-0812">Transmembrane</keyword>
<dbReference type="InterPro" id="IPR012902">
    <property type="entry name" value="N_methyl_site"/>
</dbReference>
<evidence type="ECO:0000313" key="3">
    <source>
        <dbReference type="Proteomes" id="UP000061468"/>
    </source>
</evidence>
<dbReference type="Pfam" id="PF07963">
    <property type="entry name" value="N_methyl"/>
    <property type="match status" value="1"/>
</dbReference>
<gene>
    <name evidence="2" type="ORF">AV942_13310</name>
</gene>
<dbReference type="Gene3D" id="3.30.700.10">
    <property type="entry name" value="Glycoprotein, Type 4 Pilin"/>
    <property type="match status" value="1"/>
</dbReference>
<dbReference type="Proteomes" id="UP000061468">
    <property type="component" value="Chromosome"/>
</dbReference>
<organism evidence="2 3">
    <name type="scientific">Alteromonas mediterranea</name>
    <dbReference type="NCBI Taxonomy" id="314275"/>
    <lineage>
        <taxon>Bacteria</taxon>
        <taxon>Pseudomonadati</taxon>
        <taxon>Pseudomonadota</taxon>
        <taxon>Gammaproteobacteria</taxon>
        <taxon>Alteromonadales</taxon>
        <taxon>Alteromonadaceae</taxon>
        <taxon>Alteromonas/Salinimonas group</taxon>
        <taxon>Alteromonas</taxon>
    </lineage>
</organism>
<reference evidence="2 3" key="1">
    <citation type="submission" date="2015-12" db="EMBL/GenBank/DDBJ databases">
        <title>Intraspecies pangenome expansion in the marine bacterium Alteromonas.</title>
        <authorList>
            <person name="Lopez-Perez M."/>
            <person name="Rodriguez-Valera F."/>
        </authorList>
    </citation>
    <scope>NUCLEOTIDE SEQUENCE [LARGE SCALE GENOMIC DNA]</scope>
    <source>
        <strain evidence="2 3">UM8</strain>
    </source>
</reference>
<evidence type="ECO:0000256" key="1">
    <source>
        <dbReference type="SAM" id="Phobius"/>
    </source>
</evidence>
<evidence type="ECO:0000313" key="2">
    <source>
        <dbReference type="EMBL" id="AMJ79205.1"/>
    </source>
</evidence>
<dbReference type="NCBIfam" id="TIGR02532">
    <property type="entry name" value="IV_pilin_GFxxxE"/>
    <property type="match status" value="1"/>
</dbReference>
<dbReference type="EMBL" id="CP013928">
    <property type="protein sequence ID" value="AMJ79205.1"/>
    <property type="molecule type" value="Genomic_DNA"/>
</dbReference>
<protein>
    <recommendedName>
        <fullName evidence="4">Prepilin-type N-terminal cleavage/methylation domain-containing protein</fullName>
    </recommendedName>
</protein>
<proteinExistence type="predicted"/>
<name>A0AAC8XKS4_9ALTE</name>
<dbReference type="InterPro" id="IPR045584">
    <property type="entry name" value="Pilin-like"/>
</dbReference>
<keyword evidence="1" id="KW-1133">Transmembrane helix</keyword>
<feature type="transmembrane region" description="Helical" evidence="1">
    <location>
        <begin position="12"/>
        <end position="36"/>
    </location>
</feature>
<dbReference type="AlphaFoldDB" id="A0AAC8XKS4"/>
<keyword evidence="1" id="KW-0472">Membrane</keyword>
<evidence type="ECO:0008006" key="4">
    <source>
        <dbReference type="Google" id="ProtNLM"/>
    </source>
</evidence>
<sequence length="130" mass="14196">MEGNYKKGGKRYLIIGFTLVEALITMAIVGILSVAASSAVNSSWQLSQTNKVKAYLLSIQAMQSRSWLETGLYLPLSALPQADVQNVSFSQINHQGSGYEVVATFLFKDANDSCRTIKISETALSPKSCW</sequence>